<dbReference type="EMBL" id="QYUM01000002">
    <property type="protein sequence ID" value="RJF93011.1"/>
    <property type="molecule type" value="Genomic_DNA"/>
</dbReference>
<name>A0A418WP50_9SPHN</name>
<protein>
    <submittedName>
        <fullName evidence="1">Uncharacterized protein</fullName>
    </submittedName>
</protein>
<gene>
    <name evidence="1" type="ORF">D3876_01085</name>
</gene>
<dbReference type="RefSeq" id="WP_119759291.1">
    <property type="nucleotide sequence ID" value="NZ_QYUM01000002.1"/>
</dbReference>
<reference evidence="1 2" key="1">
    <citation type="submission" date="2018-09" db="EMBL/GenBank/DDBJ databases">
        <authorList>
            <person name="Zhu H."/>
        </authorList>
    </citation>
    <scope>NUCLEOTIDE SEQUENCE [LARGE SCALE GENOMIC DNA]</scope>
    <source>
        <strain evidence="1 2">K2R01-6</strain>
    </source>
</reference>
<dbReference type="Proteomes" id="UP000286100">
    <property type="component" value="Unassembled WGS sequence"/>
</dbReference>
<accession>A0A418WP50</accession>
<comment type="caution">
    <text evidence="1">The sequence shown here is derived from an EMBL/GenBank/DDBJ whole genome shotgun (WGS) entry which is preliminary data.</text>
</comment>
<proteinExistence type="predicted"/>
<evidence type="ECO:0000313" key="2">
    <source>
        <dbReference type="Proteomes" id="UP000286100"/>
    </source>
</evidence>
<evidence type="ECO:0000313" key="1">
    <source>
        <dbReference type="EMBL" id="RJF93011.1"/>
    </source>
</evidence>
<dbReference type="AlphaFoldDB" id="A0A418WP50"/>
<sequence length="82" mass="9184">MTDGRHFPDIEGCNVAVQLDHHKGKPGLLFTVELPNQRGKISDWFRPYKTEQEAIAGMTVLTAADVVVVAREAMNFDNEIPF</sequence>
<organism evidence="1 2">
    <name type="scientific">Sphingomonas cavernae</name>
    <dbReference type="NCBI Taxonomy" id="2320861"/>
    <lineage>
        <taxon>Bacteria</taxon>
        <taxon>Pseudomonadati</taxon>
        <taxon>Pseudomonadota</taxon>
        <taxon>Alphaproteobacteria</taxon>
        <taxon>Sphingomonadales</taxon>
        <taxon>Sphingomonadaceae</taxon>
        <taxon>Sphingomonas</taxon>
    </lineage>
</organism>
<keyword evidence="2" id="KW-1185">Reference proteome</keyword>